<dbReference type="Gene3D" id="3.30.70.270">
    <property type="match status" value="2"/>
</dbReference>
<dbReference type="Pfam" id="PF17919">
    <property type="entry name" value="RT_RNaseH_2"/>
    <property type="match status" value="1"/>
</dbReference>
<dbReference type="Gene3D" id="3.10.10.10">
    <property type="entry name" value="HIV Type 1 Reverse Transcriptase, subunit A, domain 1"/>
    <property type="match status" value="1"/>
</dbReference>
<protein>
    <submittedName>
        <fullName evidence="3">Retrovirus-related Pol polyprotein from transposon 17.6</fullName>
    </submittedName>
</protein>
<feature type="domain" description="Reverse transcriptase" evidence="1">
    <location>
        <begin position="12"/>
        <end position="120"/>
    </location>
</feature>
<dbReference type="EMBL" id="QJKJ01005714">
    <property type="protein sequence ID" value="RDX89282.1"/>
    <property type="molecule type" value="Genomic_DNA"/>
</dbReference>
<dbReference type="Proteomes" id="UP000257109">
    <property type="component" value="Unassembled WGS sequence"/>
</dbReference>
<dbReference type="AlphaFoldDB" id="A0A371GFC8"/>
<dbReference type="InterPro" id="IPR041577">
    <property type="entry name" value="RT_RNaseH_2"/>
</dbReference>
<organism evidence="3 4">
    <name type="scientific">Mucuna pruriens</name>
    <name type="common">Velvet bean</name>
    <name type="synonym">Dolichos pruriens</name>
    <dbReference type="NCBI Taxonomy" id="157652"/>
    <lineage>
        <taxon>Eukaryota</taxon>
        <taxon>Viridiplantae</taxon>
        <taxon>Streptophyta</taxon>
        <taxon>Embryophyta</taxon>
        <taxon>Tracheophyta</taxon>
        <taxon>Spermatophyta</taxon>
        <taxon>Magnoliopsida</taxon>
        <taxon>eudicotyledons</taxon>
        <taxon>Gunneridae</taxon>
        <taxon>Pentapetalae</taxon>
        <taxon>rosids</taxon>
        <taxon>fabids</taxon>
        <taxon>Fabales</taxon>
        <taxon>Fabaceae</taxon>
        <taxon>Papilionoideae</taxon>
        <taxon>50 kb inversion clade</taxon>
        <taxon>NPAAA clade</taxon>
        <taxon>indigoferoid/millettioid clade</taxon>
        <taxon>Phaseoleae</taxon>
        <taxon>Mucuna</taxon>
    </lineage>
</organism>
<gene>
    <name evidence="3" type="primary">pol</name>
    <name evidence="3" type="ORF">CR513_29011</name>
</gene>
<name>A0A371GFC8_MUCPR</name>
<evidence type="ECO:0000259" key="2">
    <source>
        <dbReference type="Pfam" id="PF17919"/>
    </source>
</evidence>
<dbReference type="PANTHER" id="PTHR24559:SF437">
    <property type="entry name" value="RNA-DIRECTED DNA POLYMERASE HOMOLOG"/>
    <property type="match status" value="1"/>
</dbReference>
<dbReference type="InterPro" id="IPR043502">
    <property type="entry name" value="DNA/RNA_pol_sf"/>
</dbReference>
<dbReference type="PANTHER" id="PTHR24559">
    <property type="entry name" value="TRANSPOSON TY3-I GAG-POL POLYPROTEIN"/>
    <property type="match status" value="1"/>
</dbReference>
<reference evidence="3" key="1">
    <citation type="submission" date="2018-05" db="EMBL/GenBank/DDBJ databases">
        <title>Draft genome of Mucuna pruriens seed.</title>
        <authorList>
            <person name="Nnadi N.E."/>
            <person name="Vos R."/>
            <person name="Hasami M.H."/>
            <person name="Devisetty U.K."/>
            <person name="Aguiy J.C."/>
        </authorList>
    </citation>
    <scope>NUCLEOTIDE SEQUENCE [LARGE SCALE GENOMIC DNA]</scope>
    <source>
        <strain evidence="3">JCA_2017</strain>
    </source>
</reference>
<dbReference type="Pfam" id="PF00078">
    <property type="entry name" value="RVT_1"/>
    <property type="match status" value="1"/>
</dbReference>
<comment type="caution">
    <text evidence="3">The sequence shown here is derived from an EMBL/GenBank/DDBJ whole genome shotgun (WGS) entry which is preliminary data.</text>
</comment>
<dbReference type="SUPFAM" id="SSF56672">
    <property type="entry name" value="DNA/RNA polymerases"/>
    <property type="match status" value="1"/>
</dbReference>
<proteinExistence type="predicted"/>
<dbReference type="InterPro" id="IPR043128">
    <property type="entry name" value="Rev_trsase/Diguanyl_cyclase"/>
</dbReference>
<evidence type="ECO:0000313" key="3">
    <source>
        <dbReference type="EMBL" id="RDX89282.1"/>
    </source>
</evidence>
<accession>A0A371GFC8</accession>
<dbReference type="OrthoDB" id="529980at2759"/>
<sequence>MKDLLKELKDVFPENIPFGFPPSRGIEHHINLSLGATLPNKAIYMNNLEERKEIQKDVESCWKKDSGYHQIRVREEDEWKITFKTNFGLYEWLVMPFGLTNAPSTFMRLMNHVLRSLIDKSVVGILRKETLFDNLEKCIFCTNKVTFLGFVVGSHGIKVDREKVKVIQDWLTTKTLEEAQERVFQFLKERLTQAPIIALPNFSKSFELECDASSARIGAMLLQEGT</sequence>
<dbReference type="CDD" id="cd01647">
    <property type="entry name" value="RT_LTR"/>
    <property type="match status" value="1"/>
</dbReference>
<evidence type="ECO:0000313" key="4">
    <source>
        <dbReference type="Proteomes" id="UP000257109"/>
    </source>
</evidence>
<dbReference type="InterPro" id="IPR000477">
    <property type="entry name" value="RT_dom"/>
</dbReference>
<feature type="non-terminal residue" evidence="3">
    <location>
        <position position="1"/>
    </location>
</feature>
<keyword evidence="4" id="KW-1185">Reference proteome</keyword>
<dbReference type="InterPro" id="IPR053134">
    <property type="entry name" value="RNA-dir_DNA_polymerase"/>
</dbReference>
<feature type="domain" description="Reverse transcriptase/retrotransposon-derived protein RNase H-like" evidence="2">
    <location>
        <begin position="177"/>
        <end position="225"/>
    </location>
</feature>
<evidence type="ECO:0000259" key="1">
    <source>
        <dbReference type="Pfam" id="PF00078"/>
    </source>
</evidence>